<accession>A0A0G4I5X5</accession>
<protein>
    <recommendedName>
        <fullName evidence="1">Nudix hydrolase domain-containing protein</fullName>
    </recommendedName>
</protein>
<reference evidence="2" key="1">
    <citation type="submission" date="2014-11" db="EMBL/GenBank/DDBJ databases">
        <authorList>
            <person name="Otto D Thomas"/>
            <person name="Naeem Raeece"/>
        </authorList>
    </citation>
    <scope>NUCLEOTIDE SEQUENCE</scope>
</reference>
<dbReference type="EMBL" id="CDMZ01005242">
    <property type="protein sequence ID" value="CEM52423.1"/>
    <property type="molecule type" value="Genomic_DNA"/>
</dbReference>
<dbReference type="SUPFAM" id="SSF55811">
    <property type="entry name" value="Nudix"/>
    <property type="match status" value="1"/>
</dbReference>
<dbReference type="InterPro" id="IPR015797">
    <property type="entry name" value="NUDIX_hydrolase-like_dom_sf"/>
</dbReference>
<sequence length="398" mass="46151">MPEVLLCRFFHGRWEVLLQRRSDNHEWSFPGGKDDPPERDFVFKRANVKEGKRPELDRKLPPEVLERGALRAAFRELIEEACGPAGDRVGQEKFESDYSLPEIRYDEKTLKEHHFYADKAAKKRKETTPVCVPPTVQEVMGCQNPNIHKRYLQVTGPRPKVVRGKEGQFVATFLVALDLHVADRGWEEWRPRALPGCRKEIDERPARGEFYGEKRGDFMHGYIWVPLQNVLDCREFPVPESKKPTSRIALKTFQTYREDHQNPKNRVPTGEWKRENMRKIVRFLKNLETPAQRLCGEYVSLNDGRTMSIRDCLSSAAEVSVSLDNGERHNMKLIYDELQGRWGIAVDWRKIIPNAQGALNDGRAFAPFFPSPENDMILIENGNPRLAWLKQQETLFCP</sequence>
<name>A0A0G4I5X5_9ALVE</name>
<gene>
    <name evidence="2" type="ORF">Cvel_11256</name>
</gene>
<proteinExistence type="predicted"/>
<feature type="domain" description="Nudix hydrolase" evidence="1">
    <location>
        <begin position="1"/>
        <end position="250"/>
    </location>
</feature>
<dbReference type="InterPro" id="IPR000086">
    <property type="entry name" value="NUDIX_hydrolase_dom"/>
</dbReference>
<dbReference type="AlphaFoldDB" id="A0A0G4I5X5"/>
<dbReference type="PhylomeDB" id="A0A0G4I5X5"/>
<evidence type="ECO:0000259" key="1">
    <source>
        <dbReference type="PROSITE" id="PS51462"/>
    </source>
</evidence>
<evidence type="ECO:0000313" key="2">
    <source>
        <dbReference type="EMBL" id="CEM52423.1"/>
    </source>
</evidence>
<organism evidence="2">
    <name type="scientific">Chromera velia CCMP2878</name>
    <dbReference type="NCBI Taxonomy" id="1169474"/>
    <lineage>
        <taxon>Eukaryota</taxon>
        <taxon>Sar</taxon>
        <taxon>Alveolata</taxon>
        <taxon>Colpodellida</taxon>
        <taxon>Chromeraceae</taxon>
        <taxon>Chromera</taxon>
    </lineage>
</organism>
<dbReference type="Gene3D" id="3.90.79.10">
    <property type="entry name" value="Nucleoside Triphosphate Pyrophosphohydrolase"/>
    <property type="match status" value="1"/>
</dbReference>
<dbReference type="VEuPathDB" id="CryptoDB:Cvel_11256"/>
<dbReference type="PROSITE" id="PS51462">
    <property type="entry name" value="NUDIX"/>
    <property type="match status" value="1"/>
</dbReference>